<dbReference type="EMBL" id="BMMK01000007">
    <property type="protein sequence ID" value="GGM48717.1"/>
    <property type="molecule type" value="Genomic_DNA"/>
</dbReference>
<proteinExistence type="predicted"/>
<dbReference type="Proteomes" id="UP000637578">
    <property type="component" value="Unassembled WGS sequence"/>
</dbReference>
<dbReference type="PANTHER" id="PTHR37816:SF1">
    <property type="entry name" value="TOXIN"/>
    <property type="match status" value="1"/>
</dbReference>
<dbReference type="PANTHER" id="PTHR37816">
    <property type="entry name" value="YALI0E33011P"/>
    <property type="match status" value="1"/>
</dbReference>
<keyword evidence="2" id="KW-1185">Reference proteome</keyword>
<sequence>MTGSTGHPERIAVLGSPGSGKSRFCHLLAHATGLPLFHLDDLYWYPGWQRTPDQEWESVNVRLAAQPAWIIDGNYLDTVPHRVRRADLVVVLDHHPLRCVSRLVGRSMRLRRRGAANAGSEYLPRRLRHGVDPPVRDLSALVRKALGFRNRELAVMRDLLSTVSGEVRFCRSQADCARLLRLLHNVVTASSPVPGLARWQIDSELSPCSCPDPSAGRTPPR</sequence>
<organism evidence="1 2">
    <name type="scientific">Longimycelium tulufanense</name>
    <dbReference type="NCBI Taxonomy" id="907463"/>
    <lineage>
        <taxon>Bacteria</taxon>
        <taxon>Bacillati</taxon>
        <taxon>Actinomycetota</taxon>
        <taxon>Actinomycetes</taxon>
        <taxon>Pseudonocardiales</taxon>
        <taxon>Pseudonocardiaceae</taxon>
        <taxon>Longimycelium</taxon>
    </lineage>
</organism>
<name>A0A8J3CCH1_9PSEU</name>
<reference evidence="1" key="1">
    <citation type="journal article" date="2014" name="Int. J. Syst. Evol. Microbiol.">
        <title>Complete genome sequence of Corynebacterium casei LMG S-19264T (=DSM 44701T), isolated from a smear-ripened cheese.</title>
        <authorList>
            <consortium name="US DOE Joint Genome Institute (JGI-PGF)"/>
            <person name="Walter F."/>
            <person name="Albersmeier A."/>
            <person name="Kalinowski J."/>
            <person name="Ruckert C."/>
        </authorList>
    </citation>
    <scope>NUCLEOTIDE SEQUENCE</scope>
    <source>
        <strain evidence="1">CGMCC 4.5737</strain>
    </source>
</reference>
<gene>
    <name evidence="1" type="ORF">GCM10012275_19570</name>
</gene>
<dbReference type="SUPFAM" id="SSF52540">
    <property type="entry name" value="P-loop containing nucleoside triphosphate hydrolases"/>
    <property type="match status" value="1"/>
</dbReference>
<dbReference type="Gene3D" id="3.40.50.300">
    <property type="entry name" value="P-loop containing nucleotide triphosphate hydrolases"/>
    <property type="match status" value="1"/>
</dbReference>
<comment type="caution">
    <text evidence="1">The sequence shown here is derived from an EMBL/GenBank/DDBJ whole genome shotgun (WGS) entry which is preliminary data.</text>
</comment>
<accession>A0A8J3CCH1</accession>
<dbReference type="AlphaFoldDB" id="A0A8J3CCH1"/>
<evidence type="ECO:0008006" key="3">
    <source>
        <dbReference type="Google" id="ProtNLM"/>
    </source>
</evidence>
<dbReference type="RefSeq" id="WP_189056171.1">
    <property type="nucleotide sequence ID" value="NZ_BMMK01000007.1"/>
</dbReference>
<dbReference type="InterPro" id="IPR052922">
    <property type="entry name" value="Cytidylate_Kinase-2"/>
</dbReference>
<reference evidence="1" key="2">
    <citation type="submission" date="2020-09" db="EMBL/GenBank/DDBJ databases">
        <authorList>
            <person name="Sun Q."/>
            <person name="Zhou Y."/>
        </authorList>
    </citation>
    <scope>NUCLEOTIDE SEQUENCE</scope>
    <source>
        <strain evidence="1">CGMCC 4.5737</strain>
    </source>
</reference>
<dbReference type="InterPro" id="IPR027417">
    <property type="entry name" value="P-loop_NTPase"/>
</dbReference>
<evidence type="ECO:0000313" key="1">
    <source>
        <dbReference type="EMBL" id="GGM48717.1"/>
    </source>
</evidence>
<protein>
    <recommendedName>
        <fullName evidence="3">Adenylate kinase</fullName>
    </recommendedName>
</protein>
<evidence type="ECO:0000313" key="2">
    <source>
        <dbReference type="Proteomes" id="UP000637578"/>
    </source>
</evidence>